<dbReference type="Proteomes" id="UP001596065">
    <property type="component" value="Unassembled WGS sequence"/>
</dbReference>
<proteinExistence type="predicted"/>
<reference evidence="3" key="1">
    <citation type="journal article" date="2019" name="Int. J. Syst. Evol. Microbiol.">
        <title>The Global Catalogue of Microorganisms (GCM) 10K type strain sequencing project: providing services to taxonomists for standard genome sequencing and annotation.</title>
        <authorList>
            <consortium name="The Broad Institute Genomics Platform"/>
            <consortium name="The Broad Institute Genome Sequencing Center for Infectious Disease"/>
            <person name="Wu L."/>
            <person name="Ma J."/>
        </authorList>
    </citation>
    <scope>NUCLEOTIDE SEQUENCE [LARGE SCALE GENOMIC DNA]</scope>
    <source>
        <strain evidence="3">KCTC 5701</strain>
    </source>
</reference>
<evidence type="ECO:0008006" key="4">
    <source>
        <dbReference type="Google" id="ProtNLM"/>
    </source>
</evidence>
<gene>
    <name evidence="2" type="ORF">ACFP3J_07120</name>
</gene>
<comment type="caution">
    <text evidence="2">The sequence shown here is derived from an EMBL/GenBank/DDBJ whole genome shotgun (WGS) entry which is preliminary data.</text>
</comment>
<sequence>MNRDGLPYEECWRRQDQGLVPRYREPLDPAYAIPPFHPGTRARHRRGRHRVDGARVSGALCLLCLAVLVVTIVLATTLPA</sequence>
<dbReference type="EMBL" id="JBHSOE010000008">
    <property type="protein sequence ID" value="MFC5655261.1"/>
    <property type="molecule type" value="Genomic_DNA"/>
</dbReference>
<evidence type="ECO:0000256" key="1">
    <source>
        <dbReference type="SAM" id="Phobius"/>
    </source>
</evidence>
<keyword evidence="1" id="KW-1133">Transmembrane helix</keyword>
<accession>A0ABW0WFR0</accession>
<keyword evidence="1" id="KW-0812">Transmembrane</keyword>
<name>A0ABW0WFR0_STRNO</name>
<feature type="transmembrane region" description="Helical" evidence="1">
    <location>
        <begin position="53"/>
        <end position="75"/>
    </location>
</feature>
<protein>
    <recommendedName>
        <fullName evidence="4">Integral membrane protein</fullName>
    </recommendedName>
</protein>
<evidence type="ECO:0000313" key="2">
    <source>
        <dbReference type="EMBL" id="MFC5655261.1"/>
    </source>
</evidence>
<organism evidence="2 3">
    <name type="scientific">Streptomyces nogalater</name>
    <dbReference type="NCBI Taxonomy" id="38314"/>
    <lineage>
        <taxon>Bacteria</taxon>
        <taxon>Bacillati</taxon>
        <taxon>Actinomycetota</taxon>
        <taxon>Actinomycetes</taxon>
        <taxon>Kitasatosporales</taxon>
        <taxon>Streptomycetaceae</taxon>
        <taxon>Streptomyces</taxon>
    </lineage>
</organism>
<evidence type="ECO:0000313" key="3">
    <source>
        <dbReference type="Proteomes" id="UP001596065"/>
    </source>
</evidence>
<keyword evidence="3" id="KW-1185">Reference proteome</keyword>
<keyword evidence="1" id="KW-0472">Membrane</keyword>
<dbReference type="RefSeq" id="WP_344350624.1">
    <property type="nucleotide sequence ID" value="NZ_BAAASM010000037.1"/>
</dbReference>